<name>A0A1E3X5R3_9BACT</name>
<accession>A0A1E3X5R3</accession>
<proteinExistence type="predicted"/>
<sequence>MMINKEQIKAEIDNIKDEYLVILYRIIKALEVPAEEQVKQFSKKSEWHEFIQETYGCLSDAPIERGDQGVYEVREEIE</sequence>
<reference evidence="1 2" key="1">
    <citation type="submission" date="2016-07" db="EMBL/GenBank/DDBJ databases">
        <title>Draft genome of Scalindua rubra, obtained from a brine-seawater interface in the Red Sea, sheds light on salt adaptation in anammox bacteria.</title>
        <authorList>
            <person name="Speth D.R."/>
            <person name="Lagkouvardos I."/>
            <person name="Wang Y."/>
            <person name="Qian P.-Y."/>
            <person name="Dutilh B.E."/>
            <person name="Jetten M.S."/>
        </authorList>
    </citation>
    <scope>NUCLEOTIDE SEQUENCE [LARGE SCALE GENOMIC DNA]</scope>
    <source>
        <strain evidence="1">BSI-1</strain>
    </source>
</reference>
<evidence type="ECO:0000313" key="1">
    <source>
        <dbReference type="EMBL" id="ODS30955.1"/>
    </source>
</evidence>
<dbReference type="AlphaFoldDB" id="A0A1E3X5R3"/>
<dbReference type="Proteomes" id="UP000094056">
    <property type="component" value="Unassembled WGS sequence"/>
</dbReference>
<evidence type="ECO:0000313" key="2">
    <source>
        <dbReference type="Proteomes" id="UP000094056"/>
    </source>
</evidence>
<organism evidence="1 2">
    <name type="scientific">Candidatus Scalindua rubra</name>
    <dbReference type="NCBI Taxonomy" id="1872076"/>
    <lineage>
        <taxon>Bacteria</taxon>
        <taxon>Pseudomonadati</taxon>
        <taxon>Planctomycetota</taxon>
        <taxon>Candidatus Brocadiia</taxon>
        <taxon>Candidatus Brocadiales</taxon>
        <taxon>Candidatus Scalinduaceae</taxon>
        <taxon>Candidatus Scalindua</taxon>
    </lineage>
</organism>
<protein>
    <submittedName>
        <fullName evidence="1">Uncharacterized protein</fullName>
    </submittedName>
</protein>
<gene>
    <name evidence="1" type="ORF">SCARUB_03917</name>
</gene>
<dbReference type="EMBL" id="MAYW01000157">
    <property type="protein sequence ID" value="ODS30955.1"/>
    <property type="molecule type" value="Genomic_DNA"/>
</dbReference>
<comment type="caution">
    <text evidence="1">The sequence shown here is derived from an EMBL/GenBank/DDBJ whole genome shotgun (WGS) entry which is preliminary data.</text>
</comment>